<dbReference type="GO" id="GO:0046872">
    <property type="term" value="F:metal ion binding"/>
    <property type="evidence" value="ECO:0007669"/>
    <property type="project" value="InterPro"/>
</dbReference>
<keyword evidence="4" id="KW-1185">Reference proteome</keyword>
<dbReference type="SUPFAM" id="SSF51338">
    <property type="entry name" value="Composite domain of metallo-dependent hydrolases"/>
    <property type="match status" value="1"/>
</dbReference>
<dbReference type="InterPro" id="IPR004722">
    <property type="entry name" value="DHOase"/>
</dbReference>
<dbReference type="CDD" id="cd01317">
    <property type="entry name" value="DHOase_IIa"/>
    <property type="match status" value="1"/>
</dbReference>
<dbReference type="EMBL" id="FTOR01000006">
    <property type="protein sequence ID" value="SIT25564.1"/>
    <property type="molecule type" value="Genomic_DNA"/>
</dbReference>
<proteinExistence type="predicted"/>
<dbReference type="RefSeq" id="WP_076380521.1">
    <property type="nucleotide sequence ID" value="NZ_AP017422.1"/>
</dbReference>
<dbReference type="STRING" id="477680.SAMN05421788_106334"/>
<evidence type="ECO:0000259" key="2">
    <source>
        <dbReference type="Pfam" id="PF12890"/>
    </source>
</evidence>
<dbReference type="Pfam" id="PF12890">
    <property type="entry name" value="DHOase"/>
    <property type="match status" value="1"/>
</dbReference>
<evidence type="ECO:0000256" key="1">
    <source>
        <dbReference type="ARBA" id="ARBA00022975"/>
    </source>
</evidence>
<dbReference type="Proteomes" id="UP000186917">
    <property type="component" value="Unassembled WGS sequence"/>
</dbReference>
<organism evidence="3 4">
    <name type="scientific">Filimonas lacunae</name>
    <dbReference type="NCBI Taxonomy" id="477680"/>
    <lineage>
        <taxon>Bacteria</taxon>
        <taxon>Pseudomonadati</taxon>
        <taxon>Bacteroidota</taxon>
        <taxon>Chitinophagia</taxon>
        <taxon>Chitinophagales</taxon>
        <taxon>Chitinophagaceae</taxon>
        <taxon>Filimonas</taxon>
    </lineage>
</organism>
<dbReference type="GO" id="GO:0006145">
    <property type="term" value="P:purine nucleobase catabolic process"/>
    <property type="evidence" value="ECO:0007669"/>
    <property type="project" value="TreeGrafter"/>
</dbReference>
<feature type="domain" description="Dihydroorotase catalytic" evidence="2">
    <location>
        <begin position="55"/>
        <end position="238"/>
    </location>
</feature>
<accession>A0A173MFQ6</accession>
<dbReference type="GO" id="GO:0004151">
    <property type="term" value="F:dihydroorotase activity"/>
    <property type="evidence" value="ECO:0007669"/>
    <property type="project" value="InterPro"/>
</dbReference>
<dbReference type="SUPFAM" id="SSF51556">
    <property type="entry name" value="Metallo-dependent hydrolases"/>
    <property type="match status" value="1"/>
</dbReference>
<reference evidence="4" key="1">
    <citation type="submission" date="2017-01" db="EMBL/GenBank/DDBJ databases">
        <authorList>
            <person name="Varghese N."/>
            <person name="Submissions S."/>
        </authorList>
    </citation>
    <scope>NUCLEOTIDE SEQUENCE [LARGE SCALE GENOMIC DNA]</scope>
    <source>
        <strain evidence="4">DSM 21054</strain>
    </source>
</reference>
<evidence type="ECO:0000313" key="3">
    <source>
        <dbReference type="EMBL" id="SIT25564.1"/>
    </source>
</evidence>
<dbReference type="PANTHER" id="PTHR43668">
    <property type="entry name" value="ALLANTOINASE"/>
    <property type="match status" value="1"/>
</dbReference>
<dbReference type="NCBIfam" id="TIGR00857">
    <property type="entry name" value="pyrC_multi"/>
    <property type="match status" value="1"/>
</dbReference>
<gene>
    <name evidence="3" type="ORF">SAMN05421788_106334</name>
</gene>
<dbReference type="InterPro" id="IPR050138">
    <property type="entry name" value="DHOase/Allantoinase_Hydrolase"/>
</dbReference>
<sequence length="423" mass="45036">MKILLRQAFVADPGSSFNGTTQDILIENGVVVTIDKSITSGIDNSVTIIEKPGLVVSPGWVDAFSHFCDPGLEHRETLESGAATAAAGGYTQVFTLPNTQPVVSNKTQVQYITQGTTTLPVTIRPLGTITKNAEGKELGEMYDMYNSGAVAFTDGLHPVQSPGLLLKALLYVKAFDGVLIQVPVDDSISKYGLMHEGIVSTRMGLPGIPAIGEELVIMRDIELVKYTGSKLHITGVSTAKGIALIKEAKAAGLQVTCSVTPYHLVFCDEDLSTYDTNLKVTPPLRLRSDMMALRQAVLEGVVDCLASHHLPQNWDNKTCEFEYAKAGMISLQTAYAAVQTALPELTPAQVAVLFGTNAAAIFATPTGSVTPGATASFTLFEPEATTVLTTKNNQSKSANSPFLDKTLKGKVTGIIHKGKAHLN</sequence>
<dbReference type="GO" id="GO:0004038">
    <property type="term" value="F:allantoinase activity"/>
    <property type="evidence" value="ECO:0007669"/>
    <property type="project" value="TreeGrafter"/>
</dbReference>
<name>A0A173MFQ6_9BACT</name>
<dbReference type="InterPro" id="IPR032466">
    <property type="entry name" value="Metal_Hydrolase"/>
</dbReference>
<dbReference type="InterPro" id="IPR011059">
    <property type="entry name" value="Metal-dep_hydrolase_composite"/>
</dbReference>
<dbReference type="Gene3D" id="2.30.40.10">
    <property type="entry name" value="Urease, subunit C, domain 1"/>
    <property type="match status" value="1"/>
</dbReference>
<dbReference type="KEGG" id="fln:FLA_2284"/>
<dbReference type="OrthoDB" id="9765462at2"/>
<dbReference type="Gene3D" id="3.20.20.140">
    <property type="entry name" value="Metal-dependent hydrolases"/>
    <property type="match status" value="1"/>
</dbReference>
<dbReference type="PANTHER" id="PTHR43668:SF2">
    <property type="entry name" value="ALLANTOINASE"/>
    <property type="match status" value="1"/>
</dbReference>
<dbReference type="GO" id="GO:0005737">
    <property type="term" value="C:cytoplasm"/>
    <property type="evidence" value="ECO:0007669"/>
    <property type="project" value="TreeGrafter"/>
</dbReference>
<dbReference type="InterPro" id="IPR024403">
    <property type="entry name" value="DHOase_cat"/>
</dbReference>
<keyword evidence="1" id="KW-0665">Pyrimidine biosynthesis</keyword>
<dbReference type="AlphaFoldDB" id="A0A173MFQ6"/>
<evidence type="ECO:0000313" key="4">
    <source>
        <dbReference type="Proteomes" id="UP000186917"/>
    </source>
</evidence>
<protein>
    <submittedName>
        <fullName evidence="3">Dihydroorotase</fullName>
    </submittedName>
</protein>
<dbReference type="GO" id="GO:0006221">
    <property type="term" value="P:pyrimidine nucleotide biosynthetic process"/>
    <property type="evidence" value="ECO:0007669"/>
    <property type="project" value="UniProtKB-KW"/>
</dbReference>